<evidence type="ECO:0000313" key="2">
    <source>
        <dbReference type="Proteomes" id="UP000028703"/>
    </source>
</evidence>
<dbReference type="PANTHER" id="PTHR38471">
    <property type="entry name" value="FOUR HELIX BUNDLE PROTEIN"/>
    <property type="match status" value="1"/>
</dbReference>
<comment type="caution">
    <text evidence="1">The sequence shown here is derived from an EMBL/GenBank/DDBJ whole genome shotgun (WGS) entry which is preliminary data.</text>
</comment>
<organism evidence="1 2">
    <name type="scientific">Chryseobacterium luteum</name>
    <dbReference type="NCBI Taxonomy" id="421531"/>
    <lineage>
        <taxon>Bacteria</taxon>
        <taxon>Pseudomonadati</taxon>
        <taxon>Bacteroidota</taxon>
        <taxon>Flavobacteriia</taxon>
        <taxon>Flavobacteriales</taxon>
        <taxon>Weeksellaceae</taxon>
        <taxon>Chryseobacterium group</taxon>
        <taxon>Chryseobacterium</taxon>
    </lineage>
</organism>
<dbReference type="Proteomes" id="UP000028703">
    <property type="component" value="Unassembled WGS sequence"/>
</dbReference>
<keyword evidence="2" id="KW-1185">Reference proteome</keyword>
<dbReference type="SUPFAM" id="SSF158446">
    <property type="entry name" value="IVS-encoded protein-like"/>
    <property type="match status" value="1"/>
</dbReference>
<dbReference type="EMBL" id="JPRO01000001">
    <property type="protein sequence ID" value="KFF08985.1"/>
    <property type="molecule type" value="Genomic_DNA"/>
</dbReference>
<dbReference type="InterPro" id="IPR036583">
    <property type="entry name" value="23S_rRNA_IVS_sf"/>
</dbReference>
<proteinExistence type="predicted"/>
<sequence>MMDNMDYNTIFADKTKQLSITIIKELSKLPYNEAFAVIRKQIYRSSTSMAANYRAMCRARSKAERFSKISIVIEETDETLFWLEMLEELEYVQKEILEDMKNRTEEILKVTSSYRKMLKS</sequence>
<evidence type="ECO:0000313" key="1">
    <source>
        <dbReference type="EMBL" id="KFF08985.1"/>
    </source>
</evidence>
<evidence type="ECO:0008006" key="3">
    <source>
        <dbReference type="Google" id="ProtNLM"/>
    </source>
</evidence>
<dbReference type="AlphaFoldDB" id="A0A085ZX21"/>
<dbReference type="PANTHER" id="PTHR38471:SF2">
    <property type="entry name" value="FOUR HELIX BUNDLE PROTEIN"/>
    <property type="match status" value="1"/>
</dbReference>
<dbReference type="OrthoDB" id="285993at2"/>
<accession>A0A085ZX21</accession>
<dbReference type="PIRSF" id="PIRSF035652">
    <property type="entry name" value="CHP02436"/>
    <property type="match status" value="1"/>
</dbReference>
<gene>
    <name evidence="1" type="ORF">IX38_00245</name>
</gene>
<dbReference type="InterPro" id="IPR012657">
    <property type="entry name" value="23S_rRNA-intervening_sequence"/>
</dbReference>
<dbReference type="STRING" id="421531.IX38_00245"/>
<protein>
    <recommendedName>
        <fullName evidence="3">Four helix bundle protein</fullName>
    </recommendedName>
</protein>
<reference evidence="1 2" key="1">
    <citation type="submission" date="2014-07" db="EMBL/GenBank/DDBJ databases">
        <title>Genome of Chryseobacterium luteum DSM 18605.</title>
        <authorList>
            <person name="Stropko S.J."/>
            <person name="Pipes S.E."/>
            <person name="Newman J.D."/>
        </authorList>
    </citation>
    <scope>NUCLEOTIDE SEQUENCE [LARGE SCALE GENOMIC DNA]</scope>
    <source>
        <strain evidence="1 2">DSM 18605</strain>
    </source>
</reference>
<name>A0A085ZX21_9FLAO</name>
<dbReference type="Gene3D" id="1.20.1440.60">
    <property type="entry name" value="23S rRNA-intervening sequence"/>
    <property type="match status" value="1"/>
</dbReference>
<dbReference type="NCBIfam" id="TIGR02436">
    <property type="entry name" value="four helix bundle protein"/>
    <property type="match status" value="1"/>
</dbReference>
<dbReference type="eggNOG" id="ENOG5032RWC">
    <property type="taxonomic scope" value="Bacteria"/>
</dbReference>
<dbReference type="Pfam" id="PF05635">
    <property type="entry name" value="23S_rRNA_IVP"/>
    <property type="match status" value="1"/>
</dbReference>